<feature type="domain" description="GH18" evidence="5">
    <location>
        <begin position="222"/>
        <end position="358"/>
    </location>
</feature>
<dbReference type="Pfam" id="PF00704">
    <property type="entry name" value="Glyco_hydro_18"/>
    <property type="match status" value="1"/>
</dbReference>
<feature type="transmembrane region" description="Helical" evidence="3">
    <location>
        <begin position="406"/>
        <end position="429"/>
    </location>
</feature>
<dbReference type="InterPro" id="IPR029070">
    <property type="entry name" value="Chitinase_insertion_sf"/>
</dbReference>
<keyword evidence="2" id="KW-0326">Glycosidase</keyword>
<evidence type="ECO:0000256" key="2">
    <source>
        <dbReference type="ARBA" id="ARBA00023295"/>
    </source>
</evidence>
<gene>
    <name evidence="6" type="ORF">ACJMK2_020029</name>
</gene>
<dbReference type="EMBL" id="JBJQND010000017">
    <property type="protein sequence ID" value="KAL3841952.1"/>
    <property type="molecule type" value="Genomic_DNA"/>
</dbReference>
<feature type="chain" id="PRO_5044818893" description="GH18 domain-containing protein" evidence="4">
    <location>
        <begin position="21"/>
        <end position="457"/>
    </location>
</feature>
<keyword evidence="3" id="KW-0812">Transmembrane</keyword>
<evidence type="ECO:0000256" key="4">
    <source>
        <dbReference type="SAM" id="SignalP"/>
    </source>
</evidence>
<dbReference type="PANTHER" id="PTHR46290:SF1">
    <property type="entry name" value="DI-N-ACETYLCHITOBIASE"/>
    <property type="match status" value="1"/>
</dbReference>
<dbReference type="AlphaFoldDB" id="A0ABD3TXZ3"/>
<dbReference type="InterPro" id="IPR051887">
    <property type="entry name" value="GH18_Domain-Containing"/>
</dbReference>
<dbReference type="Gene3D" id="3.10.50.10">
    <property type="match status" value="1"/>
</dbReference>
<dbReference type="Proteomes" id="UP001634394">
    <property type="component" value="Unassembled WGS sequence"/>
</dbReference>
<evidence type="ECO:0000313" key="7">
    <source>
        <dbReference type="Proteomes" id="UP001634394"/>
    </source>
</evidence>
<dbReference type="SUPFAM" id="SSF51445">
    <property type="entry name" value="(Trans)glycosidases"/>
    <property type="match status" value="1"/>
</dbReference>
<dbReference type="InterPro" id="IPR017853">
    <property type="entry name" value="GH"/>
</dbReference>
<dbReference type="Gene3D" id="3.20.20.80">
    <property type="entry name" value="Glycosidases"/>
    <property type="match status" value="1"/>
</dbReference>
<protein>
    <recommendedName>
        <fullName evidence="5">GH18 domain-containing protein</fullName>
    </recommendedName>
</protein>
<keyword evidence="3" id="KW-0472">Membrane</keyword>
<dbReference type="PANTHER" id="PTHR46290">
    <property type="entry name" value="DI-N-ACETYLCHITOBIASE"/>
    <property type="match status" value="1"/>
</dbReference>
<comment type="caution">
    <text evidence="6">The sequence shown here is derived from an EMBL/GenBank/DDBJ whole genome shotgun (WGS) entry which is preliminary data.</text>
</comment>
<keyword evidence="3" id="KW-1133">Transmembrane helix</keyword>
<evidence type="ECO:0000256" key="1">
    <source>
        <dbReference type="ARBA" id="ARBA00022801"/>
    </source>
</evidence>
<dbReference type="GO" id="GO:0016798">
    <property type="term" value="F:hydrolase activity, acting on glycosyl bonds"/>
    <property type="evidence" value="ECO:0007669"/>
    <property type="project" value="UniProtKB-KW"/>
</dbReference>
<accession>A0ABD3TXZ3</accession>
<evidence type="ECO:0000256" key="3">
    <source>
        <dbReference type="SAM" id="Phobius"/>
    </source>
</evidence>
<proteinExistence type="predicted"/>
<keyword evidence="7" id="KW-1185">Reference proteome</keyword>
<name>A0ABD3TXZ3_SINWO</name>
<evidence type="ECO:0000259" key="5">
    <source>
        <dbReference type="Pfam" id="PF00704"/>
    </source>
</evidence>
<keyword evidence="1" id="KW-0378">Hydrolase</keyword>
<feature type="signal peptide" evidence="4">
    <location>
        <begin position="1"/>
        <end position="20"/>
    </location>
</feature>
<reference evidence="6 7" key="1">
    <citation type="submission" date="2024-11" db="EMBL/GenBank/DDBJ databases">
        <title>Chromosome-level genome assembly of the freshwater bivalve Anodonta woodiana.</title>
        <authorList>
            <person name="Chen X."/>
        </authorList>
    </citation>
    <scope>NUCLEOTIDE SEQUENCE [LARGE SCALE GENOMIC DNA]</scope>
    <source>
        <strain evidence="6">MN2024</strain>
        <tissue evidence="6">Gills</tissue>
    </source>
</reference>
<sequence length="457" mass="52880">MWWGVWNWLLLASMFQVAEQQAKKLSCPCDTYEKCLPVNDWHDYDREIFIVTEGNSDYMQWMWESVTTVVTTGIHRTDLMCYAHAKSNKYGFIELVPDELNTSKAEFQNWLKNVTDKVEDYFADVVVFDFTKLLGNCEYAEEHVEHLLTVTHTVVNSTRHLVRPVKVACVMPWMPPCFGKECGYINNINGYCDAIILNPESYLTYCSGLMCTAQATVPLTKLIIGIDEYVTAGWPEKKIIMGIPWHGYKFKCKNYRESSFGRSVCELPKIMDGNITTDKCDFENSKEKMSLGTIHKQNPNWLVSDRNYDMVYNAPYHILRNQSNNSDVYQVWFEDVESFTAKYKIVDQFKLKGLIVYTGDDLSYTKIDIDTVFNTGMWAWMLHSVLATGTENEYKSNIYANYPAKIAGIGVGMFFLGFVLSFIIACVVFRRKKLNKPFQKDLKDTVQDEYFDEDNTL</sequence>
<evidence type="ECO:0000313" key="6">
    <source>
        <dbReference type="EMBL" id="KAL3841952.1"/>
    </source>
</evidence>
<dbReference type="InterPro" id="IPR001223">
    <property type="entry name" value="Glyco_hydro18_cat"/>
</dbReference>
<organism evidence="6 7">
    <name type="scientific">Sinanodonta woodiana</name>
    <name type="common">Chinese pond mussel</name>
    <name type="synonym">Anodonta woodiana</name>
    <dbReference type="NCBI Taxonomy" id="1069815"/>
    <lineage>
        <taxon>Eukaryota</taxon>
        <taxon>Metazoa</taxon>
        <taxon>Spiralia</taxon>
        <taxon>Lophotrochozoa</taxon>
        <taxon>Mollusca</taxon>
        <taxon>Bivalvia</taxon>
        <taxon>Autobranchia</taxon>
        <taxon>Heteroconchia</taxon>
        <taxon>Palaeoheterodonta</taxon>
        <taxon>Unionida</taxon>
        <taxon>Unionoidea</taxon>
        <taxon>Unionidae</taxon>
        <taxon>Unioninae</taxon>
        <taxon>Sinanodonta</taxon>
    </lineage>
</organism>
<keyword evidence="4" id="KW-0732">Signal</keyword>